<evidence type="ECO:0000259" key="2">
    <source>
        <dbReference type="Pfam" id="PF00326"/>
    </source>
</evidence>
<sequence>MLTLLSIYGVASVFIPTLSPLEKDSEGDSGLGRLDLSISNTTEHSLGILIIGAGNTVRKSQVSPSRSSTEAPYGSWPSPITSNLVTEPISAVVEPPRIDPITGLVFWSEEVNGRRAVYHFDPDTRKVVRWTGPDYDVVSRVHEYGGGSFTVYNNTLFFSRGEDDALYRQDGPEAQPSRLTHGQKKRYADGVYSPEWNALFLVMEDHSRVEERGLQEPRNSIVMVDASSGKEEIIVEHADFFASPRVTQDGLHLVWIQWNHPNMPWDENQMFVAELKEDRTDITISRFFQHGSMMTPFFDQNNELFYVHDSTGWWNLYWVNRRGFEINLTPQSLEVGWPTWRLGRQAYDINPRLGAREAVVICGHDLTVVDLRKQKRRVIKTDYTTYSLGVAYSKTGDKVYTVASDGVRHPRLVEVEVRTGRTRDVSRASDAGVEEGYISTARLMQFPTTQGDFAYGYLYSPKNKDYHAPAGTRPPLLVKVHEGPTDAASTALNLYYQFFTSRGFAILDVDYRGSTGYGKLYRNKLNEMWGVYDVEDVLAGASHLVKEGLVDEARLCIDSSSMAAYTMLSALTIPGSVFKAGASYYGVSDPETMATNTHKFKKNYMEALIGNLDRHKDRYVTRSPLRNYERLEVPMIFFHGANDKVVPPDQARGMYKLVKSKHLPAAFIVFEDEGHVFTHRESLSRALEAEFYFFAKVFNFTPADIVSNITIDNMDGEQTGKEERQFPSRRRPSSFHQDHGPKGPVNDITEAKPT</sequence>
<dbReference type="SUPFAM" id="SSF53474">
    <property type="entry name" value="alpha/beta-Hydrolases"/>
    <property type="match status" value="1"/>
</dbReference>
<organism evidence="3 4">
    <name type="scientific">Scylla paramamosain</name>
    <name type="common">Mud crab</name>
    <dbReference type="NCBI Taxonomy" id="85552"/>
    <lineage>
        <taxon>Eukaryota</taxon>
        <taxon>Metazoa</taxon>
        <taxon>Ecdysozoa</taxon>
        <taxon>Arthropoda</taxon>
        <taxon>Crustacea</taxon>
        <taxon>Multicrustacea</taxon>
        <taxon>Malacostraca</taxon>
        <taxon>Eumalacostraca</taxon>
        <taxon>Eucarida</taxon>
        <taxon>Decapoda</taxon>
        <taxon>Pleocyemata</taxon>
        <taxon>Brachyura</taxon>
        <taxon>Eubrachyura</taxon>
        <taxon>Portunoidea</taxon>
        <taxon>Portunidae</taxon>
        <taxon>Portuninae</taxon>
        <taxon>Scylla</taxon>
    </lineage>
</organism>
<evidence type="ECO:0000256" key="1">
    <source>
        <dbReference type="SAM" id="MobiDB-lite"/>
    </source>
</evidence>
<dbReference type="SUPFAM" id="SSF82171">
    <property type="entry name" value="DPP6 N-terminal domain-like"/>
    <property type="match status" value="1"/>
</dbReference>
<dbReference type="InterPro" id="IPR050585">
    <property type="entry name" value="Xaa-Pro_dipeptidyl-ppase/CocE"/>
</dbReference>
<dbReference type="Pfam" id="PF00326">
    <property type="entry name" value="Peptidase_S9"/>
    <property type="match status" value="1"/>
</dbReference>
<proteinExistence type="predicted"/>
<dbReference type="Proteomes" id="UP001487740">
    <property type="component" value="Unassembled WGS sequence"/>
</dbReference>
<feature type="region of interest" description="Disordered" evidence="1">
    <location>
        <begin position="714"/>
        <end position="754"/>
    </location>
</feature>
<dbReference type="InterPro" id="IPR001375">
    <property type="entry name" value="Peptidase_S9_cat"/>
</dbReference>
<feature type="domain" description="Peptidase S9 prolyl oligopeptidase catalytic" evidence="2">
    <location>
        <begin position="495"/>
        <end position="699"/>
    </location>
</feature>
<evidence type="ECO:0000313" key="3">
    <source>
        <dbReference type="EMBL" id="KAK8386695.1"/>
    </source>
</evidence>
<accession>A0AAW0TG49</accession>
<name>A0AAW0TG49_SCYPA</name>
<dbReference type="EMBL" id="JARAKH010000030">
    <property type="protein sequence ID" value="KAK8386695.1"/>
    <property type="molecule type" value="Genomic_DNA"/>
</dbReference>
<evidence type="ECO:0000313" key="4">
    <source>
        <dbReference type="Proteomes" id="UP001487740"/>
    </source>
</evidence>
<dbReference type="Gene3D" id="3.40.50.1820">
    <property type="entry name" value="alpha/beta hydrolase"/>
    <property type="match status" value="1"/>
</dbReference>
<gene>
    <name evidence="3" type="ORF">O3P69_017866</name>
</gene>
<dbReference type="PANTHER" id="PTHR43056">
    <property type="entry name" value="PEPTIDASE S9 PROLYL OLIGOPEPTIDASE"/>
    <property type="match status" value="1"/>
</dbReference>
<dbReference type="GO" id="GO:0008236">
    <property type="term" value="F:serine-type peptidase activity"/>
    <property type="evidence" value="ECO:0007669"/>
    <property type="project" value="InterPro"/>
</dbReference>
<keyword evidence="4" id="KW-1185">Reference proteome</keyword>
<dbReference type="InterPro" id="IPR029058">
    <property type="entry name" value="AB_hydrolase_fold"/>
</dbReference>
<protein>
    <recommendedName>
        <fullName evidence="2">Peptidase S9 prolyl oligopeptidase catalytic domain-containing protein</fullName>
    </recommendedName>
</protein>
<dbReference type="PANTHER" id="PTHR43056:SF5">
    <property type="entry name" value="PEPTIDASE S9 PROLYL OLIGOPEPTIDASE CATALYTIC DOMAIN-CONTAINING PROTEIN"/>
    <property type="match status" value="1"/>
</dbReference>
<dbReference type="AlphaFoldDB" id="A0AAW0TG49"/>
<dbReference type="GO" id="GO:0006508">
    <property type="term" value="P:proteolysis"/>
    <property type="evidence" value="ECO:0007669"/>
    <property type="project" value="InterPro"/>
</dbReference>
<reference evidence="3 4" key="1">
    <citation type="submission" date="2023-03" db="EMBL/GenBank/DDBJ databases">
        <title>High-quality genome of Scylla paramamosain provides insights in environmental adaptation.</title>
        <authorList>
            <person name="Zhang L."/>
        </authorList>
    </citation>
    <scope>NUCLEOTIDE SEQUENCE [LARGE SCALE GENOMIC DNA]</scope>
    <source>
        <strain evidence="3">LZ_2023a</strain>
        <tissue evidence="3">Muscle</tissue>
    </source>
</reference>
<comment type="caution">
    <text evidence="3">The sequence shown here is derived from an EMBL/GenBank/DDBJ whole genome shotgun (WGS) entry which is preliminary data.</text>
</comment>